<dbReference type="Proteomes" id="UP000408482">
    <property type="component" value="Unassembled WGS sequence"/>
</dbReference>
<organism evidence="2 3">
    <name type="scientific">Blautia luti</name>
    <dbReference type="NCBI Taxonomy" id="89014"/>
    <lineage>
        <taxon>Bacteria</taxon>
        <taxon>Bacillati</taxon>
        <taxon>Bacillota</taxon>
        <taxon>Clostridia</taxon>
        <taxon>Lachnospirales</taxon>
        <taxon>Lachnospiraceae</taxon>
        <taxon>Blautia</taxon>
    </lineage>
</organism>
<sequence length="122" mass="14163">MAENKNIKRKLIIQSFMPLYIILVIKNFDAKMLILAKKLTEHLLKRDFKIISHVFNHPLFLSCIFEIIGIVWILSAVFSIFEFTAMQCANFTSQNESVKQCEKISDGGVTFFVLLQQEDFDL</sequence>
<keyword evidence="1" id="KW-0812">Transmembrane</keyword>
<dbReference type="AlphaFoldDB" id="A0A564W5J5"/>
<evidence type="ECO:0000256" key="1">
    <source>
        <dbReference type="SAM" id="Phobius"/>
    </source>
</evidence>
<dbReference type="RefSeq" id="WP_186290087.1">
    <property type="nucleotide sequence ID" value="NZ_CABHMX010000004.1"/>
</dbReference>
<protein>
    <submittedName>
        <fullName evidence="2">Uncharacterized protein</fullName>
    </submittedName>
</protein>
<keyword evidence="1" id="KW-0472">Membrane</keyword>
<accession>A0A564W5J5</accession>
<keyword evidence="1" id="KW-1133">Transmembrane helix</keyword>
<keyword evidence="3" id="KW-1185">Reference proteome</keyword>
<gene>
    <name evidence="2" type="ORF">RSSSTS7063_00780</name>
</gene>
<reference evidence="2 3" key="1">
    <citation type="submission" date="2019-07" db="EMBL/GenBank/DDBJ databases">
        <authorList>
            <person name="Hibberd C M."/>
            <person name="Gehrig L. J."/>
            <person name="Chang H.-W."/>
            <person name="Venkatesh S."/>
        </authorList>
    </citation>
    <scope>NUCLEOTIDE SEQUENCE [LARGE SCALE GENOMIC DNA]</scope>
    <source>
        <strain evidence="2">Blautia_luti_SSTS_Bg7063</strain>
    </source>
</reference>
<name>A0A564W5J5_9FIRM</name>
<feature type="transmembrane region" description="Helical" evidence="1">
    <location>
        <begin position="59"/>
        <end position="81"/>
    </location>
</feature>
<evidence type="ECO:0000313" key="3">
    <source>
        <dbReference type="Proteomes" id="UP000408482"/>
    </source>
</evidence>
<dbReference type="EMBL" id="CABHNW010000139">
    <property type="protein sequence ID" value="VUX40179.1"/>
    <property type="molecule type" value="Genomic_DNA"/>
</dbReference>
<proteinExistence type="predicted"/>
<evidence type="ECO:0000313" key="2">
    <source>
        <dbReference type="EMBL" id="VUX40179.1"/>
    </source>
</evidence>